<dbReference type="AlphaFoldDB" id="A0A947D3Q8"/>
<dbReference type="GO" id="GO:0030254">
    <property type="term" value="P:protein secretion by the type III secretion system"/>
    <property type="evidence" value="ECO:0007669"/>
    <property type="project" value="InterPro"/>
</dbReference>
<keyword evidence="2" id="KW-1185">Reference proteome</keyword>
<dbReference type="SUPFAM" id="SSF69635">
    <property type="entry name" value="Type III secretory system chaperone-like"/>
    <property type="match status" value="1"/>
</dbReference>
<gene>
    <name evidence="1" type="ORF">KL771_06120</name>
</gene>
<evidence type="ECO:0000313" key="2">
    <source>
        <dbReference type="Proteomes" id="UP000766595"/>
    </source>
</evidence>
<accession>A0A947D3Q8</accession>
<dbReference type="Pfam" id="PF05932">
    <property type="entry name" value="CesT"/>
    <property type="match status" value="1"/>
</dbReference>
<comment type="caution">
    <text evidence="1">The sequence shown here is derived from an EMBL/GenBank/DDBJ whole genome shotgun (WGS) entry which is preliminary data.</text>
</comment>
<proteinExistence type="predicted"/>
<dbReference type="EMBL" id="JAHHZF010000003">
    <property type="protein sequence ID" value="MBT9289016.1"/>
    <property type="molecule type" value="Genomic_DNA"/>
</dbReference>
<dbReference type="CDD" id="cd16364">
    <property type="entry name" value="T3SC_I-like"/>
    <property type="match status" value="1"/>
</dbReference>
<dbReference type="InterPro" id="IPR010261">
    <property type="entry name" value="Tir_chaperone"/>
</dbReference>
<dbReference type="Gene3D" id="3.30.1460.10">
    <property type="match status" value="1"/>
</dbReference>
<sequence>MSSHTVRQIEAAFETLAARVDLEGFAFDEDGEATLAFDDVAVVFRIAQQEGTVLLLAPLGQPAVPSEALFGALLEANFGWAGTGGGTVSREPGEGPFMLMRRLSGEGMTADSLEADIGAFVSAAESLAAHIAASMPDEPETDFAADPTAIRI</sequence>
<protein>
    <submittedName>
        <fullName evidence="1">Type III secretion system chaperone</fullName>
    </submittedName>
</protein>
<organism evidence="1 2">
    <name type="scientific">Prosthecodimorpha staleyi</name>
    <dbReference type="NCBI Taxonomy" id="2840188"/>
    <lineage>
        <taxon>Bacteria</taxon>
        <taxon>Pseudomonadati</taxon>
        <taxon>Pseudomonadota</taxon>
        <taxon>Alphaproteobacteria</taxon>
        <taxon>Hyphomicrobiales</taxon>
        <taxon>Ancalomicrobiaceae</taxon>
        <taxon>Prosthecodimorpha</taxon>
    </lineage>
</organism>
<name>A0A947D3Q8_9HYPH</name>
<dbReference type="Proteomes" id="UP000766595">
    <property type="component" value="Unassembled WGS sequence"/>
</dbReference>
<evidence type="ECO:0000313" key="1">
    <source>
        <dbReference type="EMBL" id="MBT9289016.1"/>
    </source>
</evidence>
<dbReference type="RefSeq" id="WP_261967670.1">
    <property type="nucleotide sequence ID" value="NZ_JAHHZF010000003.1"/>
</dbReference>
<reference evidence="1 2" key="1">
    <citation type="submission" date="2021-06" db="EMBL/GenBank/DDBJ databases">
        <authorList>
            <person name="Grouzdev D.S."/>
            <person name="Koziaeva V."/>
        </authorList>
    </citation>
    <scope>NUCLEOTIDE SEQUENCE [LARGE SCALE GENOMIC DNA]</scope>
    <source>
        <strain evidence="1 2">22</strain>
    </source>
</reference>